<evidence type="ECO:0000313" key="2">
    <source>
        <dbReference type="EMBL" id="CAK66757.1"/>
    </source>
</evidence>
<feature type="domain" description="PH" evidence="1">
    <location>
        <begin position="1"/>
        <end position="42"/>
    </location>
</feature>
<evidence type="ECO:0000259" key="1">
    <source>
        <dbReference type="PROSITE" id="PS50003"/>
    </source>
</evidence>
<dbReference type="InParanoid" id="A0C7J0"/>
<dbReference type="KEGG" id="ptm:GSPATT00035887001"/>
<evidence type="ECO:0000313" key="3">
    <source>
        <dbReference type="Proteomes" id="UP000000600"/>
    </source>
</evidence>
<dbReference type="Gene3D" id="2.30.29.30">
    <property type="entry name" value="Pleckstrin-homology domain (PH domain)/Phosphotyrosine-binding domain (PTB)"/>
    <property type="match status" value="1"/>
</dbReference>
<proteinExistence type="predicted"/>
<dbReference type="EMBL" id="CT868047">
    <property type="protein sequence ID" value="CAK66757.1"/>
    <property type="molecule type" value="Genomic_DNA"/>
</dbReference>
<dbReference type="OrthoDB" id="2344588at2759"/>
<protein>
    <recommendedName>
        <fullName evidence="1">PH domain-containing protein</fullName>
    </recommendedName>
</protein>
<dbReference type="PROSITE" id="PS50003">
    <property type="entry name" value="PH_DOMAIN"/>
    <property type="match status" value="1"/>
</dbReference>
<dbReference type="SUPFAM" id="SSF50729">
    <property type="entry name" value="PH domain-like"/>
    <property type="match status" value="1"/>
</dbReference>
<name>A0C7J0_PARTE</name>
<sequence length="108" mass="12694">MSKSKESGYTFKLNMGDRLYHLIADSELECRKWQSALSKFIRTTKAINNPLKIKIKKNIDPLIKFYEEETQLLARREKIQQNLESDMAAILTEEDADLNKFFNQLTHL</sequence>
<accession>A0C7J0</accession>
<dbReference type="Proteomes" id="UP000000600">
    <property type="component" value="Unassembled WGS sequence"/>
</dbReference>
<keyword evidence="3" id="KW-1185">Reference proteome</keyword>
<dbReference type="RefSeq" id="XP_001434154.1">
    <property type="nucleotide sequence ID" value="XM_001434117.1"/>
</dbReference>
<dbReference type="InterPro" id="IPR001849">
    <property type="entry name" value="PH_domain"/>
</dbReference>
<dbReference type="InterPro" id="IPR011993">
    <property type="entry name" value="PH-like_dom_sf"/>
</dbReference>
<reference evidence="2 3" key="1">
    <citation type="journal article" date="2006" name="Nature">
        <title>Global trends of whole-genome duplications revealed by the ciliate Paramecium tetraurelia.</title>
        <authorList>
            <consortium name="Genoscope"/>
            <person name="Aury J.-M."/>
            <person name="Jaillon O."/>
            <person name="Duret L."/>
            <person name="Noel B."/>
            <person name="Jubin C."/>
            <person name="Porcel B.M."/>
            <person name="Segurens B."/>
            <person name="Daubin V."/>
            <person name="Anthouard V."/>
            <person name="Aiach N."/>
            <person name="Arnaiz O."/>
            <person name="Billaut A."/>
            <person name="Beisson J."/>
            <person name="Blanc I."/>
            <person name="Bouhouche K."/>
            <person name="Camara F."/>
            <person name="Duharcourt S."/>
            <person name="Guigo R."/>
            <person name="Gogendeau D."/>
            <person name="Katinka M."/>
            <person name="Keller A.-M."/>
            <person name="Kissmehl R."/>
            <person name="Klotz C."/>
            <person name="Koll F."/>
            <person name="Le Moue A."/>
            <person name="Lepere C."/>
            <person name="Malinsky S."/>
            <person name="Nowacki M."/>
            <person name="Nowak J.K."/>
            <person name="Plattner H."/>
            <person name="Poulain J."/>
            <person name="Ruiz F."/>
            <person name="Serrano V."/>
            <person name="Zagulski M."/>
            <person name="Dessen P."/>
            <person name="Betermier M."/>
            <person name="Weissenbach J."/>
            <person name="Scarpelli C."/>
            <person name="Schachter V."/>
            <person name="Sperling L."/>
            <person name="Meyer E."/>
            <person name="Cohen J."/>
            <person name="Wincker P."/>
        </authorList>
    </citation>
    <scope>NUCLEOTIDE SEQUENCE [LARGE SCALE GENOMIC DNA]</scope>
    <source>
        <strain evidence="2 3">Stock d4-2</strain>
    </source>
</reference>
<dbReference type="GeneID" id="5019939"/>
<organism evidence="2 3">
    <name type="scientific">Paramecium tetraurelia</name>
    <dbReference type="NCBI Taxonomy" id="5888"/>
    <lineage>
        <taxon>Eukaryota</taxon>
        <taxon>Sar</taxon>
        <taxon>Alveolata</taxon>
        <taxon>Ciliophora</taxon>
        <taxon>Intramacronucleata</taxon>
        <taxon>Oligohymenophorea</taxon>
        <taxon>Peniculida</taxon>
        <taxon>Parameciidae</taxon>
        <taxon>Paramecium</taxon>
    </lineage>
</organism>
<gene>
    <name evidence="2" type="ORF">GSPATT00035887001</name>
</gene>
<dbReference type="AlphaFoldDB" id="A0C7J0"/>
<dbReference type="HOGENOM" id="CLU_2202126_0_0_1"/>